<dbReference type="PROSITE" id="PS00098">
    <property type="entry name" value="THIOLASE_1"/>
    <property type="match status" value="1"/>
</dbReference>
<dbReference type="Pfam" id="PF00108">
    <property type="entry name" value="Thiolase_N"/>
    <property type="match status" value="1"/>
</dbReference>
<feature type="active site" description="Proton acceptor" evidence="4">
    <location>
        <position position="360"/>
    </location>
</feature>
<dbReference type="Gene3D" id="3.40.47.10">
    <property type="match status" value="2"/>
</dbReference>
<keyword evidence="3 5" id="KW-0012">Acyltransferase</keyword>
<evidence type="ECO:0000259" key="7">
    <source>
        <dbReference type="Pfam" id="PF02803"/>
    </source>
</evidence>
<comment type="caution">
    <text evidence="8">The sequence shown here is derived from an EMBL/GenBank/DDBJ whole genome shotgun (WGS) entry which is preliminary data.</text>
</comment>
<keyword evidence="9" id="KW-1185">Reference proteome</keyword>
<dbReference type="InterPro" id="IPR020616">
    <property type="entry name" value="Thiolase_N"/>
</dbReference>
<evidence type="ECO:0000256" key="4">
    <source>
        <dbReference type="PIRSR" id="PIRSR000429-1"/>
    </source>
</evidence>
<name>A0A4R2QHR2_9PSEU</name>
<dbReference type="Pfam" id="PF02803">
    <property type="entry name" value="Thiolase_C"/>
    <property type="match status" value="1"/>
</dbReference>
<dbReference type="SUPFAM" id="SSF53901">
    <property type="entry name" value="Thiolase-like"/>
    <property type="match status" value="2"/>
</dbReference>
<dbReference type="NCBIfam" id="NF006090">
    <property type="entry name" value="PRK08242.1"/>
    <property type="match status" value="1"/>
</dbReference>
<dbReference type="PROSITE" id="PS00099">
    <property type="entry name" value="THIOLASE_3"/>
    <property type="match status" value="1"/>
</dbReference>
<sequence length="404" mass="42140">MSTEAFIYDAIRTPRGRGKATGSLHGVKPISLVVGLIDELRKRHPNLDTDRLEDVILGVVSPVSDQGSVIARIAALAAGLPDHVAGVQLNRFCASGLEAVNTAAQKVRAGFDELLLAGGVESMSRVPMGSDGGAMAMDPETSYETYFVPQGIGADLIATIEGFSREDVDSYAVRSQERAAAAWSGGYFSKSVIPVKDQNGITILDHDEHMRPESTVAGLGKLSPSFEGIGEMGGFDAVALQKYHSVAAINHVHTAANSSGIVDGAALLLIGSEQVGNELGLTPRARVVATATSGADPTIMLTGPTPATRKLLAKTGLSVADIDLFELNEAFASVVLKYQKDLGIPDEKLNVNGGAIAMGHPLGATGAMITGTMVDELERRQANRAVITLCIGGGMGLATLIERV</sequence>
<dbReference type="OrthoDB" id="9764638at2"/>
<evidence type="ECO:0000313" key="9">
    <source>
        <dbReference type="Proteomes" id="UP000294911"/>
    </source>
</evidence>
<comment type="similarity">
    <text evidence="1 5">Belongs to the thiolase-like superfamily. Thiolase family.</text>
</comment>
<dbReference type="EMBL" id="SLXQ01000011">
    <property type="protein sequence ID" value="TCP47908.1"/>
    <property type="molecule type" value="Genomic_DNA"/>
</dbReference>
<dbReference type="AlphaFoldDB" id="A0A4R2QHR2"/>
<feature type="domain" description="Thiolase C-terminal" evidence="7">
    <location>
        <begin position="282"/>
        <end position="403"/>
    </location>
</feature>
<dbReference type="GO" id="GO:0016747">
    <property type="term" value="F:acyltransferase activity, transferring groups other than amino-acyl groups"/>
    <property type="evidence" value="ECO:0007669"/>
    <property type="project" value="InterPro"/>
</dbReference>
<evidence type="ECO:0000256" key="5">
    <source>
        <dbReference type="RuleBase" id="RU003557"/>
    </source>
</evidence>
<keyword evidence="2 5" id="KW-0808">Transferase</keyword>
<evidence type="ECO:0000256" key="3">
    <source>
        <dbReference type="ARBA" id="ARBA00023315"/>
    </source>
</evidence>
<proteinExistence type="inferred from homology"/>
<dbReference type="CDD" id="cd00751">
    <property type="entry name" value="thiolase"/>
    <property type="match status" value="1"/>
</dbReference>
<dbReference type="PANTHER" id="PTHR43365">
    <property type="entry name" value="BLR7806 PROTEIN"/>
    <property type="match status" value="1"/>
</dbReference>
<feature type="domain" description="Thiolase N-terminal" evidence="6">
    <location>
        <begin position="6"/>
        <end position="230"/>
    </location>
</feature>
<evidence type="ECO:0000259" key="6">
    <source>
        <dbReference type="Pfam" id="PF00108"/>
    </source>
</evidence>
<organism evidence="8 9">
    <name type="scientific">Tamaricihabitans halophyticus</name>
    <dbReference type="NCBI Taxonomy" id="1262583"/>
    <lineage>
        <taxon>Bacteria</taxon>
        <taxon>Bacillati</taxon>
        <taxon>Actinomycetota</taxon>
        <taxon>Actinomycetes</taxon>
        <taxon>Pseudonocardiales</taxon>
        <taxon>Pseudonocardiaceae</taxon>
        <taxon>Tamaricihabitans</taxon>
    </lineage>
</organism>
<dbReference type="Proteomes" id="UP000294911">
    <property type="component" value="Unassembled WGS sequence"/>
</dbReference>
<dbReference type="PIRSF" id="PIRSF000429">
    <property type="entry name" value="Ac-CoA_Ac_transf"/>
    <property type="match status" value="1"/>
</dbReference>
<feature type="active site" description="Acyl-thioester intermediate" evidence="4">
    <location>
        <position position="93"/>
    </location>
</feature>
<dbReference type="PANTHER" id="PTHR43365:SF1">
    <property type="entry name" value="ACETYL-COA C-ACYLTRANSFERASE"/>
    <property type="match status" value="1"/>
</dbReference>
<feature type="active site" description="Proton acceptor" evidence="4">
    <location>
        <position position="390"/>
    </location>
</feature>
<dbReference type="RefSeq" id="WP_132879038.1">
    <property type="nucleotide sequence ID" value="NZ_SLXQ01000011.1"/>
</dbReference>
<dbReference type="InterPro" id="IPR020610">
    <property type="entry name" value="Thiolase_AS"/>
</dbReference>
<dbReference type="InterPro" id="IPR020613">
    <property type="entry name" value="Thiolase_CS"/>
</dbReference>
<evidence type="ECO:0000256" key="1">
    <source>
        <dbReference type="ARBA" id="ARBA00010982"/>
    </source>
</evidence>
<dbReference type="InterPro" id="IPR020615">
    <property type="entry name" value="Thiolase_acyl_enz_int_AS"/>
</dbReference>
<accession>A0A4R2QHR2</accession>
<gene>
    <name evidence="8" type="ORF">EV191_111113</name>
</gene>
<dbReference type="PROSITE" id="PS00737">
    <property type="entry name" value="THIOLASE_2"/>
    <property type="match status" value="1"/>
</dbReference>
<reference evidence="8 9" key="1">
    <citation type="submission" date="2019-03" db="EMBL/GenBank/DDBJ databases">
        <title>Genomic Encyclopedia of Type Strains, Phase IV (KMG-IV): sequencing the most valuable type-strain genomes for metagenomic binning, comparative biology and taxonomic classification.</title>
        <authorList>
            <person name="Goeker M."/>
        </authorList>
    </citation>
    <scope>NUCLEOTIDE SEQUENCE [LARGE SCALE GENOMIC DNA]</scope>
    <source>
        <strain evidence="8 9">DSM 45765</strain>
    </source>
</reference>
<dbReference type="InterPro" id="IPR020617">
    <property type="entry name" value="Thiolase_C"/>
</dbReference>
<dbReference type="InterPro" id="IPR016039">
    <property type="entry name" value="Thiolase-like"/>
</dbReference>
<evidence type="ECO:0000313" key="8">
    <source>
        <dbReference type="EMBL" id="TCP47908.1"/>
    </source>
</evidence>
<dbReference type="InterPro" id="IPR002155">
    <property type="entry name" value="Thiolase"/>
</dbReference>
<evidence type="ECO:0000256" key="2">
    <source>
        <dbReference type="ARBA" id="ARBA00022679"/>
    </source>
</evidence>
<protein>
    <submittedName>
        <fullName evidence="8">Acetyl-CoA C-acetyltransferase</fullName>
    </submittedName>
</protein>
<dbReference type="NCBIfam" id="TIGR01930">
    <property type="entry name" value="AcCoA-C-Actrans"/>
    <property type="match status" value="1"/>
</dbReference>